<comment type="caution">
    <text evidence="3">The sequence shown here is derived from an EMBL/GenBank/DDBJ whole genome shotgun (WGS) entry which is preliminary data.</text>
</comment>
<evidence type="ECO:0000313" key="3">
    <source>
        <dbReference type="EMBL" id="GAJ01416.1"/>
    </source>
</evidence>
<evidence type="ECO:0000259" key="2">
    <source>
        <dbReference type="Pfam" id="PF20256"/>
    </source>
</evidence>
<sequence length="276" mass="29558">GIDILEYYKKWHIKLGETSPIFEQLGEGKAGVKQNIKSCKLDECIDLGAEAIGWFDKRDKKLGNGKNKIRGVGSAIAMQGSGIPLVDMGSASMKMNEDGSFNLFVGATDLGTGSDTVLAQIAAEVLQVPVEKILVLSSDTDLTPFDVGAYASSTTYVSGKAVEKCAIDILHQIKRVAVDILQSGESDLICEKENIVDPNTNKSVSFSDICQHSMYTANQNQIQAFASNVPVESPPPFIAQFAEVEVDIATGCVKVLQFVSAVDCGQAIHPRLAEGQ</sequence>
<dbReference type="EMBL" id="BARW01018694">
    <property type="protein sequence ID" value="GAJ01416.1"/>
    <property type="molecule type" value="Genomic_DNA"/>
</dbReference>
<dbReference type="GO" id="GO:0005506">
    <property type="term" value="F:iron ion binding"/>
    <property type="evidence" value="ECO:0007669"/>
    <property type="project" value="InterPro"/>
</dbReference>
<keyword evidence="1" id="KW-0500">Molybdenum</keyword>
<dbReference type="AlphaFoldDB" id="X1UNE1"/>
<reference evidence="3" key="1">
    <citation type="journal article" date="2014" name="Front. Microbiol.">
        <title>High frequency of phylogenetically diverse reductive dehalogenase-homologous genes in deep subseafloor sedimentary metagenomes.</title>
        <authorList>
            <person name="Kawai M."/>
            <person name="Futagami T."/>
            <person name="Toyoda A."/>
            <person name="Takaki Y."/>
            <person name="Nishi S."/>
            <person name="Hori S."/>
            <person name="Arai W."/>
            <person name="Tsubouchi T."/>
            <person name="Morono Y."/>
            <person name="Uchiyama I."/>
            <person name="Ito T."/>
            <person name="Fujiyama A."/>
            <person name="Inagaki F."/>
            <person name="Takami H."/>
        </authorList>
    </citation>
    <scope>NUCLEOTIDE SEQUENCE</scope>
    <source>
        <strain evidence="3">Expedition CK06-06</strain>
    </source>
</reference>
<dbReference type="Gene3D" id="3.30.365.10">
    <property type="entry name" value="Aldehyde oxidase/xanthine dehydrogenase, molybdopterin binding domain"/>
    <property type="match status" value="2"/>
</dbReference>
<dbReference type="GO" id="GO:0016491">
    <property type="term" value="F:oxidoreductase activity"/>
    <property type="evidence" value="ECO:0007669"/>
    <property type="project" value="InterPro"/>
</dbReference>
<feature type="non-terminal residue" evidence="3">
    <location>
        <position position="1"/>
    </location>
</feature>
<dbReference type="SUPFAM" id="SSF56003">
    <property type="entry name" value="Molybdenum cofactor-binding domain"/>
    <property type="match status" value="1"/>
</dbReference>
<feature type="domain" description="Aldehyde oxidase/xanthine dehydrogenase second molybdopterin binding" evidence="2">
    <location>
        <begin position="49"/>
        <end position="276"/>
    </location>
</feature>
<dbReference type="InterPro" id="IPR046867">
    <property type="entry name" value="AldOxase/xan_DH_MoCoBD2"/>
</dbReference>
<dbReference type="InterPro" id="IPR037165">
    <property type="entry name" value="AldOxase/xan_DH_Mopterin-bd_sf"/>
</dbReference>
<proteinExistence type="predicted"/>
<dbReference type="PANTHER" id="PTHR11908">
    <property type="entry name" value="XANTHINE DEHYDROGENASE"/>
    <property type="match status" value="1"/>
</dbReference>
<dbReference type="PANTHER" id="PTHR11908:SF132">
    <property type="entry name" value="ALDEHYDE OXIDASE 1-RELATED"/>
    <property type="match status" value="1"/>
</dbReference>
<dbReference type="InterPro" id="IPR016208">
    <property type="entry name" value="Ald_Oxase/xanthine_DH-like"/>
</dbReference>
<protein>
    <recommendedName>
        <fullName evidence="2">Aldehyde oxidase/xanthine dehydrogenase second molybdopterin binding domain-containing protein</fullName>
    </recommendedName>
</protein>
<accession>X1UNE1</accession>
<feature type="non-terminal residue" evidence="3">
    <location>
        <position position="276"/>
    </location>
</feature>
<gene>
    <name evidence="3" type="ORF">S12H4_31950</name>
</gene>
<evidence type="ECO:0000256" key="1">
    <source>
        <dbReference type="ARBA" id="ARBA00022505"/>
    </source>
</evidence>
<dbReference type="Pfam" id="PF20256">
    <property type="entry name" value="MoCoBD_2"/>
    <property type="match status" value="1"/>
</dbReference>
<organism evidence="3">
    <name type="scientific">marine sediment metagenome</name>
    <dbReference type="NCBI Taxonomy" id="412755"/>
    <lineage>
        <taxon>unclassified sequences</taxon>
        <taxon>metagenomes</taxon>
        <taxon>ecological metagenomes</taxon>
    </lineage>
</organism>
<name>X1UNE1_9ZZZZ</name>